<keyword evidence="3" id="KW-1185">Reference proteome</keyword>
<organism evidence="2 3">
    <name type="scientific">Candidatus Mycoplasma haematobovis</name>
    <dbReference type="NCBI Taxonomy" id="432608"/>
    <lineage>
        <taxon>Bacteria</taxon>
        <taxon>Bacillati</taxon>
        <taxon>Mycoplasmatota</taxon>
        <taxon>Mollicutes</taxon>
        <taxon>Mycoplasmataceae</taxon>
        <taxon>Mycoplasma</taxon>
    </lineage>
</organism>
<proteinExistence type="predicted"/>
<dbReference type="RefSeq" id="WP_187150691.1">
    <property type="nucleotide sequence ID" value="NZ_LWUJ01000014.1"/>
</dbReference>
<dbReference type="Proteomes" id="UP000077623">
    <property type="component" value="Unassembled WGS sequence"/>
</dbReference>
<comment type="caution">
    <text evidence="2">The sequence shown here is derived from an EMBL/GenBank/DDBJ whole genome shotgun (WGS) entry which is preliminary data.</text>
</comment>
<name>A0A1A9QC70_9MOLU</name>
<evidence type="ECO:0000313" key="2">
    <source>
        <dbReference type="EMBL" id="OAL09838.1"/>
    </source>
</evidence>
<feature type="transmembrane region" description="Helical" evidence="1">
    <location>
        <begin position="6"/>
        <end position="28"/>
    </location>
</feature>
<sequence>MTILPHHIAGIFLLGGLTVGGYFTVIAFTPPSLESKLSQLGLEVLKGNWGDKEDAYQKASEDLITSIPKNGAGKIDGFVNKLEDWCNKYKTKNFLGENDANYKRFSRWCTVTKKIQEVLKKRGGFADLDAQEKANMFRDYSADTNTDNKFVIPAKAPLQESDLNKWCDTKKEEVYKYESDQDLQRVIKWCYKKA</sequence>
<keyword evidence="1" id="KW-1133">Transmembrane helix</keyword>
<evidence type="ECO:0000313" key="3">
    <source>
        <dbReference type="Proteomes" id="UP000077623"/>
    </source>
</evidence>
<keyword evidence="1" id="KW-0812">Transmembrane</keyword>
<protein>
    <submittedName>
        <fullName evidence="2">Uncharacterized protein</fullName>
    </submittedName>
</protein>
<gene>
    <name evidence="2" type="ORF">A6V39_05265</name>
</gene>
<dbReference type="STRING" id="432608.A6V39_05265"/>
<keyword evidence="1" id="KW-0472">Membrane</keyword>
<accession>A0A1A9QC70</accession>
<dbReference type="EMBL" id="LWUJ01000014">
    <property type="protein sequence ID" value="OAL09838.1"/>
    <property type="molecule type" value="Genomic_DNA"/>
</dbReference>
<evidence type="ECO:0000256" key="1">
    <source>
        <dbReference type="SAM" id="Phobius"/>
    </source>
</evidence>
<dbReference type="AlphaFoldDB" id="A0A1A9QC70"/>
<reference evidence="3" key="1">
    <citation type="submission" date="2016-04" db="EMBL/GenBank/DDBJ databases">
        <authorList>
            <person name="Quiroz-Castaneda R.E."/>
            <person name="Martinez-Ocampo F."/>
        </authorList>
    </citation>
    <scope>NUCLEOTIDE SEQUENCE [LARGE SCALE GENOMIC DNA]</scope>
    <source>
        <strain evidence="3">INIFAP01</strain>
    </source>
</reference>